<dbReference type="Gene3D" id="3.20.20.80">
    <property type="entry name" value="Glycosidases"/>
    <property type="match status" value="1"/>
</dbReference>
<evidence type="ECO:0000256" key="10">
    <source>
        <dbReference type="ARBA" id="ARBA00023242"/>
    </source>
</evidence>
<dbReference type="Ensembl" id="ENSCPGT00000015995.1">
    <property type="protein sequence ID" value="ENSCPGP00000014586.1"/>
    <property type="gene ID" value="ENSCPGG00000010307.1"/>
</dbReference>
<comment type="function">
    <text evidence="14">Has hexosaminidase activity. Responsible for the cleavage of the monosaccharides N-acetylglucosamine (GlcNAc) and N-acetylgalactosamine (GalNAc) from cellular substrates. Has a preference for galactosaminide over glucosaminide substrates.</text>
</comment>
<evidence type="ECO:0000256" key="2">
    <source>
        <dbReference type="ARBA" id="ARBA00004123"/>
    </source>
</evidence>
<evidence type="ECO:0000256" key="9">
    <source>
        <dbReference type="ARBA" id="ARBA00023157"/>
    </source>
</evidence>
<accession>A0A8C3PNB1</accession>
<keyword evidence="8" id="KW-0378">Hydrolase</keyword>
<evidence type="ECO:0000259" key="19">
    <source>
        <dbReference type="Pfam" id="PF00728"/>
    </source>
</evidence>
<evidence type="ECO:0000256" key="18">
    <source>
        <dbReference type="ARBA" id="ARBA00081277"/>
    </source>
</evidence>
<name>A0A8C3PNB1_9CHAR</name>
<dbReference type="CDD" id="cd06565">
    <property type="entry name" value="GH20_GcnA-like"/>
    <property type="match status" value="1"/>
</dbReference>
<evidence type="ECO:0000256" key="14">
    <source>
        <dbReference type="ARBA" id="ARBA00056985"/>
    </source>
</evidence>
<sequence>MAADMAAGGPRRRLVHLDLKGAPPRAAYLAEVLPLLRALGASGLLLEYEDTFPYAGPLGQLRAPHAYSPGEVRAVLSQARAQGLEVVPLVQTFGHMEFVLKHKEFAHLREVKVFPNALNPHKEESRALVKAMIDQVMALHEGVKWFHIGCDEVYYLGEGEESKQWLQQQDNTPEKLCLSHIKAVASCVASSYPSVMPIVWDDMLRGMSEETLAESGVPQLVQPMIWDYAADLDVEGKVRLIEKYRRCGFSKVWFASAFKGATGVNQSLTLIGHHLKNHLQWLKVASSSPPDVLEGIALTGWQRYDHFSVLCELLPVAIPSLAVCLQALENGGYSEKTKENVEKLLGMSNLETETFMSLGTFPGSNILTLVTQVSFYLKSSVDELLERNRYVTGWFSPYHRKRRIIHPIIMQHFQPDAVSLLAKWNAVVQDLQAAMEQVFHACTVEEWMEENVHPSLQKLQRVLNIWASLYSVLPPPLTPLIGLGQ</sequence>
<dbReference type="Proteomes" id="UP000694419">
    <property type="component" value="Unplaced"/>
</dbReference>
<proteinExistence type="inferred from homology"/>
<evidence type="ECO:0000256" key="16">
    <source>
        <dbReference type="ARBA" id="ARBA00077169"/>
    </source>
</evidence>
<dbReference type="InterPro" id="IPR015883">
    <property type="entry name" value="Glyco_hydro_20_cat"/>
</dbReference>
<protein>
    <recommendedName>
        <fullName evidence="15">Hexosaminidase D</fullName>
        <ecNumber evidence="6">3.2.1.52</ecNumber>
    </recommendedName>
    <alternativeName>
        <fullName evidence="12">Beta-N-acetylhexosaminidase</fullName>
    </alternativeName>
    <alternativeName>
        <fullName evidence="16">Beta-hexosaminidase D</fullName>
    </alternativeName>
    <alternativeName>
        <fullName evidence="17">Hexosaminidase domain-containing protein</fullName>
    </alternativeName>
    <alternativeName>
        <fullName evidence="18">N-acetyl-beta-galactosaminidase</fullName>
    </alternativeName>
</protein>
<evidence type="ECO:0000313" key="20">
    <source>
        <dbReference type="Ensembl" id="ENSCPGP00000014586.1"/>
    </source>
</evidence>
<keyword evidence="11" id="KW-0326">Glycosidase</keyword>
<evidence type="ECO:0000256" key="1">
    <source>
        <dbReference type="ARBA" id="ARBA00001231"/>
    </source>
</evidence>
<keyword evidence="21" id="KW-1185">Reference proteome</keyword>
<dbReference type="Pfam" id="PF00728">
    <property type="entry name" value="Glyco_hydro_20"/>
    <property type="match status" value="1"/>
</dbReference>
<dbReference type="GO" id="GO:1903561">
    <property type="term" value="C:extracellular vesicle"/>
    <property type="evidence" value="ECO:0007669"/>
    <property type="project" value="UniProtKB-SubCell"/>
</dbReference>
<evidence type="ECO:0000256" key="6">
    <source>
        <dbReference type="ARBA" id="ARBA00012663"/>
    </source>
</evidence>
<evidence type="ECO:0000256" key="17">
    <source>
        <dbReference type="ARBA" id="ARBA00079523"/>
    </source>
</evidence>
<evidence type="ECO:0000256" key="15">
    <source>
        <dbReference type="ARBA" id="ARBA00070154"/>
    </source>
</evidence>
<evidence type="ECO:0000256" key="3">
    <source>
        <dbReference type="ARBA" id="ARBA00004496"/>
    </source>
</evidence>
<dbReference type="PANTHER" id="PTHR21040">
    <property type="entry name" value="BCDNA.GH04120"/>
    <property type="match status" value="1"/>
</dbReference>
<dbReference type="FunFam" id="3.20.20.80:FF:000068">
    <property type="entry name" value="hexosaminidase D isoform X1"/>
    <property type="match status" value="1"/>
</dbReference>
<evidence type="ECO:0000256" key="8">
    <source>
        <dbReference type="ARBA" id="ARBA00022801"/>
    </source>
</evidence>
<dbReference type="AlphaFoldDB" id="A0A8C3PNB1"/>
<evidence type="ECO:0000256" key="7">
    <source>
        <dbReference type="ARBA" id="ARBA00022490"/>
    </source>
</evidence>
<dbReference type="GO" id="GO:0005737">
    <property type="term" value="C:cytoplasm"/>
    <property type="evidence" value="ECO:0007669"/>
    <property type="project" value="UniProtKB-SubCell"/>
</dbReference>
<evidence type="ECO:0000313" key="21">
    <source>
        <dbReference type="Proteomes" id="UP000694419"/>
    </source>
</evidence>
<dbReference type="InterPro" id="IPR038901">
    <property type="entry name" value="HEXDC-like"/>
</dbReference>
<dbReference type="SUPFAM" id="SSF51445">
    <property type="entry name" value="(Trans)glycosidases"/>
    <property type="match status" value="1"/>
</dbReference>
<evidence type="ECO:0000256" key="13">
    <source>
        <dbReference type="ARBA" id="ARBA00034305"/>
    </source>
</evidence>
<keyword evidence="9" id="KW-1015">Disulfide bond</keyword>
<dbReference type="GO" id="GO:0005634">
    <property type="term" value="C:nucleus"/>
    <property type="evidence" value="ECO:0007669"/>
    <property type="project" value="UniProtKB-SubCell"/>
</dbReference>
<keyword evidence="10" id="KW-0539">Nucleus</keyword>
<dbReference type="InterPro" id="IPR017853">
    <property type="entry name" value="GH"/>
</dbReference>
<dbReference type="GO" id="GO:0004563">
    <property type="term" value="F:beta-N-acetylhexosaminidase activity"/>
    <property type="evidence" value="ECO:0007669"/>
    <property type="project" value="UniProtKB-EC"/>
</dbReference>
<organism evidence="20 21">
    <name type="scientific">Calidris pygmaea</name>
    <name type="common">Spoon-billed sandpiper</name>
    <dbReference type="NCBI Taxonomy" id="425635"/>
    <lineage>
        <taxon>Eukaryota</taxon>
        <taxon>Metazoa</taxon>
        <taxon>Chordata</taxon>
        <taxon>Craniata</taxon>
        <taxon>Vertebrata</taxon>
        <taxon>Euteleostomi</taxon>
        <taxon>Archelosauria</taxon>
        <taxon>Archosauria</taxon>
        <taxon>Dinosauria</taxon>
        <taxon>Saurischia</taxon>
        <taxon>Theropoda</taxon>
        <taxon>Coelurosauria</taxon>
        <taxon>Aves</taxon>
        <taxon>Neognathae</taxon>
        <taxon>Neoaves</taxon>
        <taxon>Charadriiformes</taxon>
        <taxon>Scolopacidae</taxon>
        <taxon>Calidris</taxon>
    </lineage>
</organism>
<dbReference type="GO" id="GO:0005975">
    <property type="term" value="P:carbohydrate metabolic process"/>
    <property type="evidence" value="ECO:0007669"/>
    <property type="project" value="InterPro"/>
</dbReference>
<evidence type="ECO:0000256" key="12">
    <source>
        <dbReference type="ARBA" id="ARBA00030512"/>
    </source>
</evidence>
<dbReference type="PANTHER" id="PTHR21040:SF6">
    <property type="entry name" value="HEXOSAMINIDASE D"/>
    <property type="match status" value="1"/>
</dbReference>
<comment type="similarity">
    <text evidence="4">Belongs to the glycosyl hydrolase 20 family.</text>
</comment>
<feature type="domain" description="Glycoside hydrolase family 20 catalytic" evidence="19">
    <location>
        <begin position="65"/>
        <end position="215"/>
    </location>
</feature>
<comment type="subunit">
    <text evidence="5">Homodimer; disulfide-linked.</text>
</comment>
<reference evidence="20" key="2">
    <citation type="submission" date="2025-09" db="UniProtKB">
        <authorList>
            <consortium name="Ensembl"/>
        </authorList>
    </citation>
    <scope>IDENTIFICATION</scope>
</reference>
<comment type="subcellular location">
    <subcellularLocation>
        <location evidence="3">Cytoplasm</location>
    </subcellularLocation>
    <subcellularLocation>
        <location evidence="13">Extracellular vesicle</location>
    </subcellularLocation>
    <subcellularLocation>
        <location evidence="2">Nucleus</location>
    </subcellularLocation>
</comment>
<evidence type="ECO:0000256" key="5">
    <source>
        <dbReference type="ARBA" id="ARBA00011748"/>
    </source>
</evidence>
<keyword evidence="7" id="KW-0963">Cytoplasm</keyword>
<evidence type="ECO:0000256" key="4">
    <source>
        <dbReference type="ARBA" id="ARBA00006285"/>
    </source>
</evidence>
<comment type="catalytic activity">
    <reaction evidence="1">
        <text>Hydrolysis of terminal non-reducing N-acetyl-D-hexosamine residues in N-acetyl-beta-D-hexosaminides.</text>
        <dbReference type="EC" id="3.2.1.52"/>
    </reaction>
</comment>
<evidence type="ECO:0000256" key="11">
    <source>
        <dbReference type="ARBA" id="ARBA00023295"/>
    </source>
</evidence>
<dbReference type="EC" id="3.2.1.52" evidence="6"/>
<reference evidence="20" key="1">
    <citation type="submission" date="2025-08" db="UniProtKB">
        <authorList>
            <consortium name="Ensembl"/>
        </authorList>
    </citation>
    <scope>IDENTIFICATION</scope>
</reference>